<feature type="active site" description="Charge relay system" evidence="1">
    <location>
        <position position="37"/>
    </location>
</feature>
<dbReference type="PROSITE" id="PS51892">
    <property type="entry name" value="SUBTILASE"/>
    <property type="match status" value="1"/>
</dbReference>
<dbReference type="STRING" id="1423820.FC64_GL001270"/>
<dbReference type="SUPFAM" id="SSF52743">
    <property type="entry name" value="Subtilisin-like"/>
    <property type="match status" value="1"/>
</dbReference>
<comment type="caution">
    <text evidence="3">The sequence shown here is derived from an EMBL/GenBank/DDBJ whole genome shotgun (WGS) entry which is preliminary data.</text>
</comment>
<dbReference type="InterPro" id="IPR036852">
    <property type="entry name" value="Peptidase_S8/S53_dom_sf"/>
</dbReference>
<name>A0A0R1ZB72_9LACO</name>
<evidence type="ECO:0000259" key="2">
    <source>
        <dbReference type="Pfam" id="PF00082"/>
    </source>
</evidence>
<dbReference type="CDD" id="cd00306">
    <property type="entry name" value="Peptidases_S8_S53"/>
    <property type="match status" value="1"/>
</dbReference>
<dbReference type="Gene3D" id="3.40.50.200">
    <property type="entry name" value="Peptidase S8/S53 domain"/>
    <property type="match status" value="1"/>
</dbReference>
<protein>
    <recommendedName>
        <fullName evidence="2">Peptidase S8/S53 domain-containing protein</fullName>
    </recommendedName>
</protein>
<dbReference type="RefSeq" id="WP_057907085.1">
    <property type="nucleotide sequence ID" value="NZ_AYYZ01000029.1"/>
</dbReference>
<dbReference type="Proteomes" id="UP000051291">
    <property type="component" value="Unassembled WGS sequence"/>
</dbReference>
<feature type="active site" description="Charge relay system" evidence="1">
    <location>
        <position position="63"/>
    </location>
</feature>
<evidence type="ECO:0000313" key="3">
    <source>
        <dbReference type="EMBL" id="KRM52072.1"/>
    </source>
</evidence>
<keyword evidence="1" id="KW-0720">Serine protease</keyword>
<sequence>MYLSNNILKEKNRELLENLSNEIFSLKKETKSVAIIDYGIKSNSPYLLSRFKKIQGDYSNYWHGNAVTSLIGMFNTEELVLNSYKVRKIKQLPELLKSAIKQGNKVINISMEGILNLSNKKDLNLYHRLEKITHTAKESGVRIITSAGNNNLCLDELNNYKIVPAMLEDVITVGALNRKGKKTNYSNYGKYVNVYVPGGEKNLNLNDKLKVLFTTPNSEFIMNLFGTSLAAAIVTGVICNGNGDMFL</sequence>
<accession>A0A0R1ZB72</accession>
<dbReference type="GO" id="GO:0004252">
    <property type="term" value="F:serine-type endopeptidase activity"/>
    <property type="evidence" value="ECO:0007669"/>
    <property type="project" value="UniProtKB-UniRule"/>
</dbReference>
<organism evidence="3 4">
    <name type="scientific">Ligilactobacillus araffinosus DSM 20653</name>
    <dbReference type="NCBI Taxonomy" id="1423820"/>
    <lineage>
        <taxon>Bacteria</taxon>
        <taxon>Bacillati</taxon>
        <taxon>Bacillota</taxon>
        <taxon>Bacilli</taxon>
        <taxon>Lactobacillales</taxon>
        <taxon>Lactobacillaceae</taxon>
        <taxon>Ligilactobacillus</taxon>
    </lineage>
</organism>
<proteinExistence type="inferred from homology"/>
<keyword evidence="1" id="KW-0378">Hydrolase</keyword>
<dbReference type="EMBL" id="AYYZ01000029">
    <property type="protein sequence ID" value="KRM52072.1"/>
    <property type="molecule type" value="Genomic_DNA"/>
</dbReference>
<keyword evidence="1" id="KW-0645">Protease</keyword>
<keyword evidence="4" id="KW-1185">Reference proteome</keyword>
<dbReference type="Pfam" id="PF00082">
    <property type="entry name" value="Peptidase_S8"/>
    <property type="match status" value="1"/>
</dbReference>
<evidence type="ECO:0000313" key="4">
    <source>
        <dbReference type="Proteomes" id="UP000051291"/>
    </source>
</evidence>
<reference evidence="3 4" key="1">
    <citation type="journal article" date="2015" name="Genome Announc.">
        <title>Expanding the biotechnology potential of lactobacilli through comparative genomics of 213 strains and associated genera.</title>
        <authorList>
            <person name="Sun Z."/>
            <person name="Harris H.M."/>
            <person name="McCann A."/>
            <person name="Guo C."/>
            <person name="Argimon S."/>
            <person name="Zhang W."/>
            <person name="Yang X."/>
            <person name="Jeffery I.B."/>
            <person name="Cooney J.C."/>
            <person name="Kagawa T.F."/>
            <person name="Liu W."/>
            <person name="Song Y."/>
            <person name="Salvetti E."/>
            <person name="Wrobel A."/>
            <person name="Rasinkangas P."/>
            <person name="Parkhill J."/>
            <person name="Rea M.C."/>
            <person name="O'Sullivan O."/>
            <person name="Ritari J."/>
            <person name="Douillard F.P."/>
            <person name="Paul Ross R."/>
            <person name="Yang R."/>
            <person name="Briner A.E."/>
            <person name="Felis G.E."/>
            <person name="de Vos W.M."/>
            <person name="Barrangou R."/>
            <person name="Klaenhammer T.R."/>
            <person name="Caufield P.W."/>
            <person name="Cui Y."/>
            <person name="Zhang H."/>
            <person name="O'Toole P.W."/>
        </authorList>
    </citation>
    <scope>NUCLEOTIDE SEQUENCE [LARGE SCALE GENOMIC DNA]</scope>
    <source>
        <strain evidence="3 4">DSM 20653</strain>
    </source>
</reference>
<comment type="similarity">
    <text evidence="1">Belongs to the peptidase S8 family.</text>
</comment>
<dbReference type="InterPro" id="IPR000209">
    <property type="entry name" value="Peptidase_S8/S53_dom"/>
</dbReference>
<dbReference type="AlphaFoldDB" id="A0A0R1ZB72"/>
<feature type="domain" description="Peptidase S8/S53" evidence="2">
    <location>
        <begin position="32"/>
        <end position="238"/>
    </location>
</feature>
<dbReference type="PATRIC" id="fig|1423820.4.peg.1296"/>
<gene>
    <name evidence="3" type="ORF">FC64_GL001270</name>
</gene>
<evidence type="ECO:0000256" key="1">
    <source>
        <dbReference type="PROSITE-ProRule" id="PRU01240"/>
    </source>
</evidence>
<dbReference type="GO" id="GO:0006508">
    <property type="term" value="P:proteolysis"/>
    <property type="evidence" value="ECO:0007669"/>
    <property type="project" value="UniProtKB-KW"/>
</dbReference>
<feature type="active site" description="Charge relay system" evidence="1">
    <location>
        <position position="228"/>
    </location>
</feature>